<comment type="caution">
    <text evidence="1">The sequence shown here is derived from an EMBL/GenBank/DDBJ whole genome shotgun (WGS) entry which is preliminary data.</text>
</comment>
<dbReference type="Proteomes" id="UP000886841">
    <property type="component" value="Unassembled WGS sequence"/>
</dbReference>
<protein>
    <submittedName>
        <fullName evidence="1">Uncharacterized protein</fullName>
    </submittedName>
</protein>
<accession>A0A9D1JHE2</accession>
<dbReference type="Pfam" id="PF18988">
    <property type="entry name" value="DUF5721"/>
    <property type="match status" value="1"/>
</dbReference>
<gene>
    <name evidence="1" type="ORF">IAB98_12490</name>
</gene>
<evidence type="ECO:0000313" key="1">
    <source>
        <dbReference type="EMBL" id="HIR94227.1"/>
    </source>
</evidence>
<name>A0A9D1JHE2_9FIRM</name>
<reference evidence="1" key="1">
    <citation type="submission" date="2020-10" db="EMBL/GenBank/DDBJ databases">
        <authorList>
            <person name="Gilroy R."/>
        </authorList>
    </citation>
    <scope>NUCLEOTIDE SEQUENCE</scope>
    <source>
        <strain evidence="1">ChiSxjej1B13-7041</strain>
    </source>
</reference>
<sequence length="163" mass="19015">MIAIAVSDVKEMMKCLLLKEDFDSFYLTEAAITTFVTYTIDGQLHHDFYDAGGAEELKAREQYFARWGEVRSLCFQMIRGKRTPLHFKLVFQLPREKTQELLEASSLDCSPEDVFGLYLNCQYDGENLVLTTGTSLRFFTLDKSLDHLWDEYITDYLKEKKIH</sequence>
<organism evidence="1 2">
    <name type="scientific">Candidatus Egerieimonas intestinavium</name>
    <dbReference type="NCBI Taxonomy" id="2840777"/>
    <lineage>
        <taxon>Bacteria</taxon>
        <taxon>Bacillati</taxon>
        <taxon>Bacillota</taxon>
        <taxon>Clostridia</taxon>
        <taxon>Lachnospirales</taxon>
        <taxon>Lachnospiraceae</taxon>
        <taxon>Lachnospiraceae incertae sedis</taxon>
        <taxon>Candidatus Egerieimonas</taxon>
    </lineage>
</organism>
<dbReference type="AlphaFoldDB" id="A0A9D1JHE2"/>
<dbReference type="InterPro" id="IPR043779">
    <property type="entry name" value="DUF5721"/>
</dbReference>
<evidence type="ECO:0000313" key="2">
    <source>
        <dbReference type="Proteomes" id="UP000886841"/>
    </source>
</evidence>
<proteinExistence type="predicted"/>
<reference evidence="1" key="2">
    <citation type="journal article" date="2021" name="PeerJ">
        <title>Extensive microbial diversity within the chicken gut microbiome revealed by metagenomics and culture.</title>
        <authorList>
            <person name="Gilroy R."/>
            <person name="Ravi A."/>
            <person name="Getino M."/>
            <person name="Pursley I."/>
            <person name="Horton D.L."/>
            <person name="Alikhan N.F."/>
            <person name="Baker D."/>
            <person name="Gharbi K."/>
            <person name="Hall N."/>
            <person name="Watson M."/>
            <person name="Adriaenssens E.M."/>
            <person name="Foster-Nyarko E."/>
            <person name="Jarju S."/>
            <person name="Secka A."/>
            <person name="Antonio M."/>
            <person name="Oren A."/>
            <person name="Chaudhuri R.R."/>
            <person name="La Ragione R."/>
            <person name="Hildebrand F."/>
            <person name="Pallen M.J."/>
        </authorList>
    </citation>
    <scope>NUCLEOTIDE SEQUENCE</scope>
    <source>
        <strain evidence="1">ChiSxjej1B13-7041</strain>
    </source>
</reference>
<dbReference type="EMBL" id="DVHU01000111">
    <property type="protein sequence ID" value="HIR94227.1"/>
    <property type="molecule type" value="Genomic_DNA"/>
</dbReference>